<reference evidence="1" key="2">
    <citation type="journal article" date="2015" name="Fish Shellfish Immunol.">
        <title>Early steps in the European eel (Anguilla anguilla)-Vibrio vulnificus interaction in the gills: Role of the RtxA13 toxin.</title>
        <authorList>
            <person name="Callol A."/>
            <person name="Pajuelo D."/>
            <person name="Ebbesson L."/>
            <person name="Teles M."/>
            <person name="MacKenzie S."/>
            <person name="Amaro C."/>
        </authorList>
    </citation>
    <scope>NUCLEOTIDE SEQUENCE</scope>
</reference>
<protein>
    <submittedName>
        <fullName evidence="1">Uncharacterized protein</fullName>
    </submittedName>
</protein>
<reference evidence="1" key="1">
    <citation type="submission" date="2014-11" db="EMBL/GenBank/DDBJ databases">
        <authorList>
            <person name="Amaro Gonzalez C."/>
        </authorList>
    </citation>
    <scope>NUCLEOTIDE SEQUENCE</scope>
</reference>
<dbReference type="EMBL" id="GBXM01072478">
    <property type="protein sequence ID" value="JAH36099.1"/>
    <property type="molecule type" value="Transcribed_RNA"/>
</dbReference>
<organism evidence="1">
    <name type="scientific">Anguilla anguilla</name>
    <name type="common">European freshwater eel</name>
    <name type="synonym">Muraena anguilla</name>
    <dbReference type="NCBI Taxonomy" id="7936"/>
    <lineage>
        <taxon>Eukaryota</taxon>
        <taxon>Metazoa</taxon>
        <taxon>Chordata</taxon>
        <taxon>Craniata</taxon>
        <taxon>Vertebrata</taxon>
        <taxon>Euteleostomi</taxon>
        <taxon>Actinopterygii</taxon>
        <taxon>Neopterygii</taxon>
        <taxon>Teleostei</taxon>
        <taxon>Anguilliformes</taxon>
        <taxon>Anguillidae</taxon>
        <taxon>Anguilla</taxon>
    </lineage>
</organism>
<accession>A0A0E9S3U2</accession>
<evidence type="ECO:0000313" key="1">
    <source>
        <dbReference type="EMBL" id="JAH36099.1"/>
    </source>
</evidence>
<proteinExistence type="predicted"/>
<name>A0A0E9S3U2_ANGAN</name>
<dbReference type="AlphaFoldDB" id="A0A0E9S3U2"/>
<sequence length="54" mass="6425">MISLLYDHVTKFCFKARFRPYVLKKGVKLPSCIRICSEMYRENSSFNLTLLLCF</sequence>